<dbReference type="STRING" id="999422.HMPREF9944_01192"/>
<organism evidence="1 2">
    <name type="scientific">Segatella maculosa OT 289</name>
    <dbReference type="NCBI Taxonomy" id="999422"/>
    <lineage>
        <taxon>Bacteria</taxon>
        <taxon>Pseudomonadati</taxon>
        <taxon>Bacteroidota</taxon>
        <taxon>Bacteroidia</taxon>
        <taxon>Bacteroidales</taxon>
        <taxon>Prevotellaceae</taxon>
        <taxon>Segatella</taxon>
    </lineage>
</organism>
<proteinExistence type="predicted"/>
<dbReference type="RefSeq" id="WP_008565092.1">
    <property type="nucleotide sequence ID" value="NZ_JH594502.1"/>
</dbReference>
<dbReference type="OrthoDB" id="1080645at2"/>
<accession>H1HLZ8</accession>
<dbReference type="AlphaFoldDB" id="H1HLZ8"/>
<keyword evidence="2" id="KW-1185">Reference proteome</keyword>
<reference evidence="1 2" key="1">
    <citation type="submission" date="2011-12" db="EMBL/GenBank/DDBJ databases">
        <title>The Genome Sequence of Prevotella maculosa OT 289.</title>
        <authorList>
            <consortium name="The Broad Institute Genome Sequencing Platform"/>
            <person name="Earl A."/>
            <person name="Ward D."/>
            <person name="Feldgarden M."/>
            <person name="Gevers D."/>
            <person name="Izard J."/>
            <person name="Blanton J.M."/>
            <person name="Mathney J."/>
            <person name="Tanner A.C."/>
            <person name="Dewhirst F.E."/>
            <person name="Young S.K."/>
            <person name="Zeng Q."/>
            <person name="Gargeya S."/>
            <person name="Fitzgerald M."/>
            <person name="Haas B."/>
            <person name="Abouelleil A."/>
            <person name="Alvarado L."/>
            <person name="Arachchi H.M."/>
            <person name="Berlin A."/>
            <person name="Chapman S.B."/>
            <person name="Gearin G."/>
            <person name="Goldberg J."/>
            <person name="Griggs A."/>
            <person name="Gujja S."/>
            <person name="Hansen M."/>
            <person name="Heiman D."/>
            <person name="Howarth C."/>
            <person name="Larimer J."/>
            <person name="Lui A."/>
            <person name="MacDonald P.J.P."/>
            <person name="McCowen C."/>
            <person name="Montmayeur A."/>
            <person name="Murphy C."/>
            <person name="Neiman D."/>
            <person name="Pearson M."/>
            <person name="Priest M."/>
            <person name="Roberts A."/>
            <person name="Saif S."/>
            <person name="Shea T."/>
            <person name="Sisk P."/>
            <person name="Stolte C."/>
            <person name="Sykes S."/>
            <person name="Wortman J."/>
            <person name="Nusbaum C."/>
            <person name="Birren B."/>
        </authorList>
    </citation>
    <scope>NUCLEOTIDE SEQUENCE [LARGE SCALE GENOMIC DNA]</scope>
    <source>
        <strain evidence="1 2">OT 289</strain>
    </source>
</reference>
<evidence type="ECO:0000313" key="2">
    <source>
        <dbReference type="Proteomes" id="UP000003167"/>
    </source>
</evidence>
<dbReference type="PATRIC" id="fig|999422.3.peg.1230"/>
<dbReference type="Proteomes" id="UP000003167">
    <property type="component" value="Unassembled WGS sequence"/>
</dbReference>
<evidence type="ECO:0000313" key="1">
    <source>
        <dbReference type="EMBL" id="EHO71336.1"/>
    </source>
</evidence>
<gene>
    <name evidence="1" type="ORF">HMPREF9944_01192</name>
</gene>
<protein>
    <submittedName>
        <fullName evidence="1">Uncharacterized protein</fullName>
    </submittedName>
</protein>
<sequence>METVAEYKSLNDIKLRREKLRDDILKEDQKIRSLWGDLFHPSGNRTKNTSPSQRISGIINTGASVLDGVILGWKLYRKFRP</sequence>
<dbReference type="HOGENOM" id="CLU_182263_0_0_10"/>
<comment type="caution">
    <text evidence="1">The sequence shown here is derived from an EMBL/GenBank/DDBJ whole genome shotgun (WGS) entry which is preliminary data.</text>
</comment>
<name>H1HLZ8_9BACT</name>
<dbReference type="EMBL" id="AGEK01000021">
    <property type="protein sequence ID" value="EHO71336.1"/>
    <property type="molecule type" value="Genomic_DNA"/>
</dbReference>